<dbReference type="OrthoDB" id="8554583at2759"/>
<reference evidence="2" key="1">
    <citation type="submission" date="2025-08" db="UniProtKB">
        <authorList>
            <consortium name="RefSeq"/>
        </authorList>
    </citation>
    <scope>IDENTIFICATION</scope>
    <source>
        <tissue evidence="2">Muscle</tissue>
    </source>
</reference>
<proteinExistence type="predicted"/>
<accession>A0A9R0AFI1</accession>
<dbReference type="InterPro" id="IPR040958">
    <property type="entry name" value="SNAD1"/>
</dbReference>
<feature type="signal peptide" evidence="1">
    <location>
        <begin position="1"/>
        <end position="24"/>
    </location>
</feature>
<organism evidence="2">
    <name type="scientific">Cyprinus carpio</name>
    <name type="common">Common carp</name>
    <dbReference type="NCBI Taxonomy" id="7962"/>
    <lineage>
        <taxon>Eukaryota</taxon>
        <taxon>Metazoa</taxon>
        <taxon>Chordata</taxon>
        <taxon>Craniata</taxon>
        <taxon>Vertebrata</taxon>
        <taxon>Euteleostomi</taxon>
        <taxon>Actinopterygii</taxon>
        <taxon>Neopterygii</taxon>
        <taxon>Teleostei</taxon>
        <taxon>Ostariophysi</taxon>
        <taxon>Cypriniformes</taxon>
        <taxon>Cyprinidae</taxon>
        <taxon>Cyprininae</taxon>
        <taxon>Cyprinus</taxon>
    </lineage>
</organism>
<sequence>MVFTVCMRVLLGIILLSCIQSVVNENVDTNTLSRIQIFFHRSYGSSSGQYAVAINVPKEQCQSGFYPSRHNFLKNDKSEKVKPYIKRDSKDVYRGTELIAAGVHKDAHSEYLLMYPPKGSPLTYLMNKKKDGCVVFYTLISPCIDRCLNKKHKDNIIPGLNELKEYQGIKAFVYTYIYNKDQSKENLREELQKIADRVPLYRCDQLGCILCGEPGSNKKEIDQCLN</sequence>
<dbReference type="KEGG" id="ccar:109107063"/>
<dbReference type="GeneID" id="109107063"/>
<evidence type="ECO:0000313" key="2">
    <source>
        <dbReference type="RefSeq" id="XP_042596170.1"/>
    </source>
</evidence>
<dbReference type="Pfam" id="PF18744">
    <property type="entry name" value="SNAD1"/>
    <property type="match status" value="1"/>
</dbReference>
<keyword evidence="1" id="KW-0732">Signal</keyword>
<feature type="chain" id="PRO_5040147529" evidence="1">
    <location>
        <begin position="25"/>
        <end position="226"/>
    </location>
</feature>
<evidence type="ECO:0000256" key="1">
    <source>
        <dbReference type="SAM" id="SignalP"/>
    </source>
</evidence>
<protein>
    <submittedName>
        <fullName evidence="2">Uncharacterized protein LOC109107063</fullName>
    </submittedName>
</protein>
<dbReference type="Proteomes" id="UP001155660">
    <property type="component" value="Chromosome B15"/>
</dbReference>
<dbReference type="AlphaFoldDB" id="A0A9R0AFI1"/>
<gene>
    <name evidence="2" type="primary">LOC109107063</name>
</gene>
<dbReference type="RefSeq" id="XP_042596170.1">
    <property type="nucleotide sequence ID" value="XM_042740236.1"/>
</dbReference>
<name>A0A9R0AFI1_CYPCA</name>